<reference evidence="1 2" key="1">
    <citation type="submission" date="2020-08" db="EMBL/GenBank/DDBJ databases">
        <title>Sequencing the genomes of 1000 actinobacteria strains.</title>
        <authorList>
            <person name="Klenk H.-P."/>
        </authorList>
    </citation>
    <scope>NUCLEOTIDE SEQUENCE [LARGE SCALE GENOMIC DNA]</scope>
    <source>
        <strain evidence="1 2">DSM 45298</strain>
    </source>
</reference>
<name>A0A840ESL8_9ACTN</name>
<evidence type="ECO:0000313" key="2">
    <source>
        <dbReference type="Proteomes" id="UP000551501"/>
    </source>
</evidence>
<organism evidence="1 2">
    <name type="scientific">Gordonia humi</name>
    <dbReference type="NCBI Taxonomy" id="686429"/>
    <lineage>
        <taxon>Bacteria</taxon>
        <taxon>Bacillati</taxon>
        <taxon>Actinomycetota</taxon>
        <taxon>Actinomycetes</taxon>
        <taxon>Mycobacteriales</taxon>
        <taxon>Gordoniaceae</taxon>
        <taxon>Gordonia</taxon>
    </lineage>
</organism>
<dbReference type="AlphaFoldDB" id="A0A840ESL8"/>
<gene>
    <name evidence="1" type="ORF">BKA16_001234</name>
</gene>
<evidence type="ECO:0000313" key="1">
    <source>
        <dbReference type="EMBL" id="MBB4134682.1"/>
    </source>
</evidence>
<dbReference type="Proteomes" id="UP000551501">
    <property type="component" value="Unassembled WGS sequence"/>
</dbReference>
<accession>A0A840ESL8</accession>
<dbReference type="RefSeq" id="WP_183369815.1">
    <property type="nucleotide sequence ID" value="NZ_BAABHL010000083.1"/>
</dbReference>
<protein>
    <submittedName>
        <fullName evidence="1">Uncharacterized protein</fullName>
    </submittedName>
</protein>
<proteinExistence type="predicted"/>
<keyword evidence="2" id="KW-1185">Reference proteome</keyword>
<dbReference type="EMBL" id="JACIFP010000001">
    <property type="protein sequence ID" value="MBB4134682.1"/>
    <property type="molecule type" value="Genomic_DNA"/>
</dbReference>
<sequence>MLDELNSQAHDLYDAGEFSHALADYSVLREIRSRREGPYSVKYLAALHDCVRCMSELNLWSDSNLLCSELHAKYVRTHGRGGDDTVDVARHWSWAMVHLDQAGQAAFLCITTADAMWETDPAGANLLLGAAAAQSSRSAEVAETGAVDGVVLRHAADLVTAINRWNRVLTDDDGARTSVTADSLAPRRVAA</sequence>
<comment type="caution">
    <text evidence="1">The sequence shown here is derived from an EMBL/GenBank/DDBJ whole genome shotgun (WGS) entry which is preliminary data.</text>
</comment>